<organism evidence="4 5">
    <name type="scientific">Cupriavidus laharis</name>
    <dbReference type="NCBI Taxonomy" id="151654"/>
    <lineage>
        <taxon>Bacteria</taxon>
        <taxon>Pseudomonadati</taxon>
        <taxon>Pseudomonadota</taxon>
        <taxon>Betaproteobacteria</taxon>
        <taxon>Burkholderiales</taxon>
        <taxon>Burkholderiaceae</taxon>
        <taxon>Cupriavidus</taxon>
    </lineage>
</organism>
<comment type="caution">
    <text evidence="4">The sequence shown here is derived from an EMBL/GenBank/DDBJ whole genome shotgun (WGS) entry which is preliminary data.</text>
</comment>
<evidence type="ECO:0000313" key="5">
    <source>
        <dbReference type="Proteomes" id="UP000727654"/>
    </source>
</evidence>
<dbReference type="InterPro" id="IPR013430">
    <property type="entry name" value="Toxin_antidote_HigA"/>
</dbReference>
<proteinExistence type="inferred from homology"/>
<sequence>MGSTRVPAEVFPPGEFLKEELEARGWTQTEFAEIIDKDTRLVSEVIGGKRAVTPETAVAIGEALGTGPELWMNLESQYQLSKVRNVGNDIARKARLHAAYPVREMVKRGWLQATRNVDVLQQELFNFFEISGIDERPRFLHAARKASYENITSQQFAWLFRARSIAETLAAKPYSEEALRKVIPTLRSLMNAPEDAAGVTALLTSAGVRVVFIETLPGSKIDGACFWLDARKPVIAMSLRHDRIDNFWFVLRHELEHVLRGHGKAGVCLDQEVDNGQSNELPEEERVANAEAEDFCVPKAQLDDFVAEVGPFFTDERVCLFAQRMQVHPGVVVGQLQRRIHRYDLLKKHQVKVRSVLTAAGPTDGWGHSYPTQAWT</sequence>
<dbReference type="NCBIfam" id="TIGR02607">
    <property type="entry name" value="antidote_HigA"/>
    <property type="match status" value="1"/>
</dbReference>
<keyword evidence="5" id="KW-1185">Reference proteome</keyword>
<dbReference type="InterPro" id="IPR010982">
    <property type="entry name" value="Lambda_DNA-bd_dom_sf"/>
</dbReference>
<comment type="similarity">
    <text evidence="1">Belongs to the short-chain fatty acyl-CoA assimilation regulator (ScfR) family.</text>
</comment>
<evidence type="ECO:0000259" key="3">
    <source>
        <dbReference type="PROSITE" id="PS50943"/>
    </source>
</evidence>
<accession>A0ABN7YYY0</accession>
<dbReference type="SUPFAM" id="SSF47413">
    <property type="entry name" value="lambda repressor-like DNA-binding domains"/>
    <property type="match status" value="1"/>
</dbReference>
<evidence type="ECO:0000256" key="1">
    <source>
        <dbReference type="ARBA" id="ARBA00007227"/>
    </source>
</evidence>
<dbReference type="CDD" id="cd00093">
    <property type="entry name" value="HTH_XRE"/>
    <property type="match status" value="1"/>
</dbReference>
<keyword evidence="2" id="KW-0238">DNA-binding</keyword>
<name>A0ABN7YYY0_9BURK</name>
<dbReference type="RefSeq" id="WP_224081279.1">
    <property type="nucleotide sequence ID" value="NZ_CAJZAI010000009.1"/>
</dbReference>
<reference evidence="4 5" key="1">
    <citation type="submission" date="2021-08" db="EMBL/GenBank/DDBJ databases">
        <authorList>
            <person name="Peeters C."/>
        </authorList>
    </citation>
    <scope>NUCLEOTIDE SEQUENCE [LARGE SCALE GENOMIC DNA]</scope>
    <source>
        <strain evidence="4 5">LMG 23992</strain>
    </source>
</reference>
<dbReference type="Pfam" id="PF01381">
    <property type="entry name" value="HTH_3"/>
    <property type="match status" value="1"/>
</dbReference>
<protein>
    <recommendedName>
        <fullName evidence="3">HTH cro/C1-type domain-containing protein</fullName>
    </recommendedName>
</protein>
<dbReference type="SMART" id="SM00530">
    <property type="entry name" value="HTH_XRE"/>
    <property type="match status" value="1"/>
</dbReference>
<dbReference type="PROSITE" id="PS50943">
    <property type="entry name" value="HTH_CROC1"/>
    <property type="match status" value="1"/>
</dbReference>
<gene>
    <name evidence="4" type="ORF">LMG23992_03718</name>
</gene>
<evidence type="ECO:0000313" key="4">
    <source>
        <dbReference type="EMBL" id="CAG9178308.1"/>
    </source>
</evidence>
<feature type="domain" description="HTH cro/C1-type" evidence="3">
    <location>
        <begin position="17"/>
        <end position="71"/>
    </location>
</feature>
<evidence type="ECO:0000256" key="2">
    <source>
        <dbReference type="ARBA" id="ARBA00023125"/>
    </source>
</evidence>
<dbReference type="Pfam" id="PF06114">
    <property type="entry name" value="Peptidase_M78"/>
    <property type="match status" value="1"/>
</dbReference>
<dbReference type="InterPro" id="IPR001387">
    <property type="entry name" value="Cro/C1-type_HTH"/>
</dbReference>
<dbReference type="InterPro" id="IPR010359">
    <property type="entry name" value="IrrE_HExxH"/>
</dbReference>
<dbReference type="Gene3D" id="1.10.260.40">
    <property type="entry name" value="lambda repressor-like DNA-binding domains"/>
    <property type="match status" value="1"/>
</dbReference>
<dbReference type="EMBL" id="CAJZAI010000009">
    <property type="protein sequence ID" value="CAG9178308.1"/>
    <property type="molecule type" value="Genomic_DNA"/>
</dbReference>
<dbReference type="PANTHER" id="PTHR36924:SF1">
    <property type="entry name" value="ANTITOXIN HIGA-1"/>
    <property type="match status" value="1"/>
</dbReference>
<dbReference type="PANTHER" id="PTHR36924">
    <property type="entry name" value="ANTITOXIN HIGA-1"/>
    <property type="match status" value="1"/>
</dbReference>
<dbReference type="Proteomes" id="UP000727654">
    <property type="component" value="Unassembled WGS sequence"/>
</dbReference>